<dbReference type="PANTHER" id="PTHR43004">
    <property type="entry name" value="TRK SYSTEM POTASSIUM UPTAKE PROTEIN"/>
    <property type="match status" value="1"/>
</dbReference>
<evidence type="ECO:0000256" key="2">
    <source>
        <dbReference type="ARBA" id="ARBA00022827"/>
    </source>
</evidence>
<keyword evidence="2" id="KW-0274">FAD</keyword>
<dbReference type="InterPro" id="IPR036188">
    <property type="entry name" value="FAD/NAD-bd_sf"/>
</dbReference>
<reference evidence="5 6" key="1">
    <citation type="submission" date="2019-06" db="EMBL/GenBank/DDBJ databases">
        <title>Draft genome sequence of the filamentous fungus Phialemoniopsis curvata isolated from diesel fuel.</title>
        <authorList>
            <person name="Varaljay V.A."/>
            <person name="Lyon W.J."/>
            <person name="Crouch A.L."/>
            <person name="Drake C.E."/>
            <person name="Hollomon J.M."/>
            <person name="Nadeau L.J."/>
            <person name="Nunn H.S."/>
            <person name="Stevenson B.S."/>
            <person name="Bojanowski C.L."/>
            <person name="Crookes-Goodson W.J."/>
        </authorList>
    </citation>
    <scope>NUCLEOTIDE SEQUENCE [LARGE SCALE GENOMIC DNA]</scope>
    <source>
        <strain evidence="5 6">D216</strain>
    </source>
</reference>
<dbReference type="PRINTS" id="PR00420">
    <property type="entry name" value="RNGMNOXGNASE"/>
</dbReference>
<keyword evidence="1" id="KW-0285">Flavoprotein</keyword>
<evidence type="ECO:0000256" key="3">
    <source>
        <dbReference type="ARBA" id="ARBA00023002"/>
    </source>
</evidence>
<dbReference type="Pfam" id="PF01494">
    <property type="entry name" value="FAD_binding_3"/>
    <property type="match status" value="1"/>
</dbReference>
<dbReference type="InParanoid" id="A0A507AUN3"/>
<dbReference type="InterPro" id="IPR002938">
    <property type="entry name" value="FAD-bd"/>
</dbReference>
<comment type="caution">
    <text evidence="5">The sequence shown here is derived from an EMBL/GenBank/DDBJ whole genome shotgun (WGS) entry which is preliminary data.</text>
</comment>
<evidence type="ECO:0000313" key="6">
    <source>
        <dbReference type="Proteomes" id="UP000319257"/>
    </source>
</evidence>
<name>A0A507AUN3_9PEZI</name>
<dbReference type="SUPFAM" id="SSF51905">
    <property type="entry name" value="FAD/NAD(P)-binding domain"/>
    <property type="match status" value="1"/>
</dbReference>
<protein>
    <recommendedName>
        <fullName evidence="4">FAD-binding domain-containing protein</fullName>
    </recommendedName>
</protein>
<evidence type="ECO:0000259" key="4">
    <source>
        <dbReference type="Pfam" id="PF01494"/>
    </source>
</evidence>
<dbReference type="Gene3D" id="3.40.30.120">
    <property type="match status" value="1"/>
</dbReference>
<dbReference type="OrthoDB" id="2690153at2759"/>
<dbReference type="Gene3D" id="3.30.9.10">
    <property type="entry name" value="D-Amino Acid Oxidase, subunit A, domain 2"/>
    <property type="match status" value="1"/>
</dbReference>
<sequence length="608" mass="67558">MDVKSENIHTLPDDCVLIAGGGPVGLVTATVLAHHGVRSVVFERNVTTTKWPKMDLTNVRSMELFKRLELADELRTHGVPSHMPYTVLMTTGLASDGPITKWEHPSVEEFRKRIELTNDGTQPREPYQRISQSVFEAWMKTKCEEHPLVELRFGWKLETIKESPDGVEATIIETGTGQKHLFKSKYVVGCDGASSKARRSLEIPLDGGPTPVSFLLVHFKSSDLARLHKQGRFWHLFILLDGTFGGACICQDEKEIFTIHFTLAPGVDPATITSEEAIAKLFGGLDGPYKIKVDEILVRSTYQPSIAVARHFAGPELRIFLAGDAAHQNVPTGGYGMNTGLGDAFDIGWKLAAVINGYGKRGLLRSYEQERRPVALINVERSGVHMATHMQAVELLKGHAAEVGKQSKEGREVKGAIHKHYQEHDGENTDFGIEMGYRYSSVVCIPDGPGEKAPDWDPHTYVPTSMPGSRPPHVFLKDGSSIFDRLGKDFSLVDFGHADSTSERLISAARQLNVPLKHIRLPGEDHAEELWEKPLVLVRPDGHVSWRGESLPDEATARLIMETAVGYHDKMNEETPQKSDVPVQFTMTEGMSTQVEDYKLQNMGEFQQ</sequence>
<dbReference type="GeneID" id="41973322"/>
<dbReference type="AlphaFoldDB" id="A0A507AUN3"/>
<dbReference type="InterPro" id="IPR050641">
    <property type="entry name" value="RIFMO-like"/>
</dbReference>
<dbReference type="GO" id="GO:0071949">
    <property type="term" value="F:FAD binding"/>
    <property type="evidence" value="ECO:0007669"/>
    <property type="project" value="InterPro"/>
</dbReference>
<dbReference type="PANTHER" id="PTHR43004:SF21">
    <property type="entry name" value="FAD-BINDING DOMAIN-CONTAINING PROTEIN-RELATED"/>
    <property type="match status" value="1"/>
</dbReference>
<dbReference type="RefSeq" id="XP_030995383.1">
    <property type="nucleotide sequence ID" value="XM_031140444.1"/>
</dbReference>
<proteinExistence type="predicted"/>
<dbReference type="Pfam" id="PF21274">
    <property type="entry name" value="Rng_hyd_C"/>
    <property type="match status" value="1"/>
</dbReference>
<evidence type="ECO:0000313" key="5">
    <source>
        <dbReference type="EMBL" id="TPX13672.1"/>
    </source>
</evidence>
<dbReference type="NCBIfam" id="NF004780">
    <property type="entry name" value="PRK06126.1"/>
    <property type="match status" value="1"/>
</dbReference>
<dbReference type="GO" id="GO:0016709">
    <property type="term" value="F:oxidoreductase activity, acting on paired donors, with incorporation or reduction of molecular oxygen, NAD(P)H as one donor, and incorporation of one atom of oxygen"/>
    <property type="evidence" value="ECO:0007669"/>
    <property type="project" value="UniProtKB-ARBA"/>
</dbReference>
<feature type="domain" description="FAD-binding" evidence="4">
    <location>
        <begin position="16"/>
        <end position="381"/>
    </location>
</feature>
<dbReference type="EMBL" id="SKBQ01000032">
    <property type="protein sequence ID" value="TPX13672.1"/>
    <property type="molecule type" value="Genomic_DNA"/>
</dbReference>
<accession>A0A507AUN3</accession>
<dbReference type="Gene3D" id="3.50.50.60">
    <property type="entry name" value="FAD/NAD(P)-binding domain"/>
    <property type="match status" value="1"/>
</dbReference>
<gene>
    <name evidence="5" type="ORF">E0L32_005875</name>
</gene>
<keyword evidence="3" id="KW-0560">Oxidoreductase</keyword>
<dbReference type="STRING" id="1093900.A0A507AUN3"/>
<organism evidence="5 6">
    <name type="scientific">Thyridium curvatum</name>
    <dbReference type="NCBI Taxonomy" id="1093900"/>
    <lineage>
        <taxon>Eukaryota</taxon>
        <taxon>Fungi</taxon>
        <taxon>Dikarya</taxon>
        <taxon>Ascomycota</taxon>
        <taxon>Pezizomycotina</taxon>
        <taxon>Sordariomycetes</taxon>
        <taxon>Sordariomycetidae</taxon>
        <taxon>Thyridiales</taxon>
        <taxon>Thyridiaceae</taxon>
        <taxon>Thyridium</taxon>
    </lineage>
</organism>
<dbReference type="Proteomes" id="UP000319257">
    <property type="component" value="Unassembled WGS sequence"/>
</dbReference>
<keyword evidence="6" id="KW-1185">Reference proteome</keyword>
<evidence type="ECO:0000256" key="1">
    <source>
        <dbReference type="ARBA" id="ARBA00022630"/>
    </source>
</evidence>